<evidence type="ECO:0000256" key="5">
    <source>
        <dbReference type="ARBA" id="ARBA00022840"/>
    </source>
</evidence>
<proteinExistence type="inferred from homology"/>
<evidence type="ECO:0000256" key="9">
    <source>
        <dbReference type="ARBA" id="ARBA00037335"/>
    </source>
</evidence>
<reference evidence="15" key="1">
    <citation type="submission" date="2022-04" db="EMBL/GenBank/DDBJ databases">
        <title>Roseibium sp. CAU 1639 isolated from mud.</title>
        <authorList>
            <person name="Kim W."/>
        </authorList>
    </citation>
    <scope>NUCLEOTIDE SEQUENCE</scope>
    <source>
        <strain evidence="15">CAU 1639</strain>
    </source>
</reference>
<dbReference type="Proteomes" id="UP001431221">
    <property type="component" value="Unassembled WGS sequence"/>
</dbReference>
<keyword evidence="5" id="KW-0067">ATP-binding</keyword>
<dbReference type="RefSeq" id="WP_248160169.1">
    <property type="nucleotide sequence ID" value="NZ_JALNMJ010000046.1"/>
</dbReference>
<gene>
    <name evidence="15" type="ORF">M0H32_28850</name>
</gene>
<organism evidence="15 16">
    <name type="scientific">Roseibium sediminicola</name>
    <dbReference type="NCBI Taxonomy" id="2933272"/>
    <lineage>
        <taxon>Bacteria</taxon>
        <taxon>Pseudomonadati</taxon>
        <taxon>Pseudomonadota</taxon>
        <taxon>Alphaproteobacteria</taxon>
        <taxon>Hyphomicrobiales</taxon>
        <taxon>Stappiaceae</taxon>
        <taxon>Roseibium</taxon>
    </lineage>
</organism>
<dbReference type="Gene3D" id="3.40.980.20">
    <property type="entry name" value="Four-carbon acid sugar kinase, nucleotide binding domain"/>
    <property type="match status" value="1"/>
</dbReference>
<evidence type="ECO:0000256" key="8">
    <source>
        <dbReference type="ARBA" id="ARBA00036346"/>
    </source>
</evidence>
<dbReference type="Gene3D" id="3.40.50.10840">
    <property type="entry name" value="Putative sugar-binding, N-terminal domain"/>
    <property type="match status" value="1"/>
</dbReference>
<evidence type="ECO:0000256" key="10">
    <source>
        <dbReference type="ARBA" id="ARBA00039095"/>
    </source>
</evidence>
<evidence type="ECO:0000259" key="14">
    <source>
        <dbReference type="Pfam" id="PF17042"/>
    </source>
</evidence>
<evidence type="ECO:0000256" key="2">
    <source>
        <dbReference type="ARBA" id="ARBA00022679"/>
    </source>
</evidence>
<keyword evidence="2" id="KW-0808">Transferase</keyword>
<evidence type="ECO:0000256" key="1">
    <source>
        <dbReference type="ARBA" id="ARBA00005715"/>
    </source>
</evidence>
<keyword evidence="16" id="KW-1185">Reference proteome</keyword>
<protein>
    <recommendedName>
        <fullName evidence="11">3-oxo-tetronate kinase</fullName>
        <ecNumber evidence="10">2.7.1.217</ecNumber>
    </recommendedName>
    <alternativeName>
        <fullName evidence="12">3-dehydrotetronate 4-kinase</fullName>
    </alternativeName>
</protein>
<evidence type="ECO:0000256" key="4">
    <source>
        <dbReference type="ARBA" id="ARBA00022777"/>
    </source>
</evidence>
<evidence type="ECO:0000256" key="11">
    <source>
        <dbReference type="ARBA" id="ARBA00039461"/>
    </source>
</evidence>
<dbReference type="InterPro" id="IPR037051">
    <property type="entry name" value="4-carb_acid_sugar_kinase_N_sf"/>
</dbReference>
<evidence type="ECO:0000256" key="7">
    <source>
        <dbReference type="ARBA" id="ARBA00035898"/>
    </source>
</evidence>
<comment type="function">
    <text evidence="9">Catalyzes the ATP-dependent phosphorylation of 3-oxo-tetronate to 3-oxo-tetronate 4-phosphate.</text>
</comment>
<dbReference type="NCBIfam" id="NF043035">
    <property type="entry name" value="OxoTetrKin"/>
    <property type="match status" value="1"/>
</dbReference>
<evidence type="ECO:0000313" key="16">
    <source>
        <dbReference type="Proteomes" id="UP001431221"/>
    </source>
</evidence>
<comment type="similarity">
    <text evidence="1">Belongs to the four-carbon acid sugar kinase family.</text>
</comment>
<dbReference type="InterPro" id="IPR050007">
    <property type="entry name" value="OtnK"/>
</dbReference>
<dbReference type="Pfam" id="PF07005">
    <property type="entry name" value="SBD_N"/>
    <property type="match status" value="1"/>
</dbReference>
<evidence type="ECO:0000313" key="15">
    <source>
        <dbReference type="EMBL" id="MCK7616176.1"/>
    </source>
</evidence>
<accession>A0ABT0H3D3</accession>
<evidence type="ECO:0000259" key="13">
    <source>
        <dbReference type="Pfam" id="PF07005"/>
    </source>
</evidence>
<comment type="caution">
    <text evidence="15">The sequence shown here is derived from an EMBL/GenBank/DDBJ whole genome shotgun (WGS) entry which is preliminary data.</text>
</comment>
<dbReference type="InterPro" id="IPR042213">
    <property type="entry name" value="NBD_C_sf"/>
</dbReference>
<dbReference type="SUPFAM" id="SSF142764">
    <property type="entry name" value="YgbK-like"/>
    <property type="match status" value="1"/>
</dbReference>
<feature type="domain" description="Four-carbon acid sugar kinase N-terminal" evidence="13">
    <location>
        <begin position="5"/>
        <end position="229"/>
    </location>
</feature>
<dbReference type="Pfam" id="PF17042">
    <property type="entry name" value="NBD_C"/>
    <property type="match status" value="1"/>
</dbReference>
<dbReference type="InterPro" id="IPR031475">
    <property type="entry name" value="NBD_C"/>
</dbReference>
<keyword evidence="3" id="KW-0547">Nucleotide-binding</keyword>
<dbReference type="EC" id="2.7.1.217" evidence="10"/>
<keyword evidence="6" id="KW-0119">Carbohydrate metabolism</keyword>
<comment type="catalytic activity">
    <reaction evidence="8">
        <text>3-dehydro-D-erythronate + ATP = 3-dehydro-4-O-phospho-D-erythronate + ADP + H(+)</text>
        <dbReference type="Rhea" id="RHEA:52556"/>
        <dbReference type="ChEBI" id="CHEBI:15378"/>
        <dbReference type="ChEBI" id="CHEBI:30616"/>
        <dbReference type="ChEBI" id="CHEBI:57958"/>
        <dbReference type="ChEBI" id="CHEBI:136593"/>
        <dbReference type="ChEBI" id="CHEBI:456216"/>
        <dbReference type="EC" id="2.7.1.217"/>
    </reaction>
</comment>
<evidence type="ECO:0000256" key="12">
    <source>
        <dbReference type="ARBA" id="ARBA00041377"/>
    </source>
</evidence>
<keyword evidence="4 15" id="KW-0418">Kinase</keyword>
<sequence>MNAGLGCIADDFTGAADLAALLARSGAQVNLRIGIPEKEALPRADCEVIALKCRTIDRRSAVAEARQAFDWLKASGVSKFFWKYCSTFDSTPKGNIGPIAEALMSDLGASQTIYCPAFPENGRSVFMGHLFVGRQLLSESPLKDHPLTPMRDSCLLRLLEPQVDGAVALIDRNTISLGPDAVREKLKELRNKNVANVIMDAIVPADLQVIAEACHDMPLLTGGSAIAEPLPKLMGMDSLKPAASGPCQVPRTDRKAVVLSGSCSEMSNLQVETYLKTGVPSYRLDPVEISKHGPGEVLAWLRRQDFCVAPLIYATAEPDRVRQAQSRLGPVRAGELVEQAISDCAVAAREIGVGRIVVAGGETSGAVTKALNVTKLQVGPEIAAGVPWCFSRDADQSIALALKSGNFGTQTFFSEALGLLDGGKAGLPDEGGV</sequence>
<dbReference type="GO" id="GO:0016301">
    <property type="term" value="F:kinase activity"/>
    <property type="evidence" value="ECO:0007669"/>
    <property type="project" value="UniProtKB-KW"/>
</dbReference>
<feature type="domain" description="Four-carbon acid sugar kinase nucleotide binding" evidence="14">
    <location>
        <begin position="257"/>
        <end position="413"/>
    </location>
</feature>
<evidence type="ECO:0000256" key="6">
    <source>
        <dbReference type="ARBA" id="ARBA00023277"/>
    </source>
</evidence>
<comment type="catalytic activity">
    <reaction evidence="7">
        <text>3-dehydro-L-erythronate + ATP = 3-dehydro-4-O-phospho-L-erythronate + ADP + H(+)</text>
        <dbReference type="Rhea" id="RHEA:52552"/>
        <dbReference type="ChEBI" id="CHEBI:15378"/>
        <dbReference type="ChEBI" id="CHEBI:30616"/>
        <dbReference type="ChEBI" id="CHEBI:136592"/>
        <dbReference type="ChEBI" id="CHEBI:136670"/>
        <dbReference type="ChEBI" id="CHEBI:456216"/>
        <dbReference type="EC" id="2.7.1.217"/>
    </reaction>
</comment>
<dbReference type="EMBL" id="JALNMJ010000046">
    <property type="protein sequence ID" value="MCK7616176.1"/>
    <property type="molecule type" value="Genomic_DNA"/>
</dbReference>
<evidence type="ECO:0000256" key="3">
    <source>
        <dbReference type="ARBA" id="ARBA00022741"/>
    </source>
</evidence>
<name>A0ABT0H3D3_9HYPH</name>
<dbReference type="InterPro" id="IPR010737">
    <property type="entry name" value="4-carb_acid_sugar_kinase_N"/>
</dbReference>